<sequence length="468" mass="44840">MAGGCASDGAVGRADFVCGGGAVVFGAIVVVDRVAGVVGDPDVVTTSGDGDGVALVALVVVVVGVDTVVGWPGVPVRAGVAVSAGSVGVVIRSGIVVGTGVAGTVVVGNVVVAAVVVGAVDVGTAVVGTVVARSVVVTAVVVGAVAVGTVVVGSVVVGTAVVVGAAVVGTVVVAVVGSAVTVTVDVSVGAVDIGGGTTRPESGTPGMSWIERLAVAEKLAPSEPAVALGGEGSGVVGGVDSVAVAGPEPGSAGSAAGGAVPGSAAASASPETSTGTESSLEASKAVPPSAAAVSLREPPPSRVCTVGSPEYARESFTRTGGPESARTTSVIPIAVVTNAATTPARESRRRNRSAGGSAGGRPNHCGIRVRGSPAGFSLLSTVRIPLSLSSSGCAGRRKTVTASAPPQNAPENRTSNCGSSANNSNGHPYVNVLPRRAAPGQRATGLHCKVWAPNIPAPRISVDVDEAS</sequence>
<evidence type="ECO:0000313" key="4">
    <source>
        <dbReference type="Proteomes" id="UP001601442"/>
    </source>
</evidence>
<dbReference type="RefSeq" id="WP_387388972.1">
    <property type="nucleotide sequence ID" value="NZ_JBIAMT010000001.1"/>
</dbReference>
<feature type="transmembrane region" description="Helical" evidence="2">
    <location>
        <begin position="53"/>
        <end position="74"/>
    </location>
</feature>
<evidence type="ECO:0000313" key="3">
    <source>
        <dbReference type="EMBL" id="MFF0495175.1"/>
    </source>
</evidence>
<evidence type="ECO:0000256" key="1">
    <source>
        <dbReference type="SAM" id="MobiDB-lite"/>
    </source>
</evidence>
<feature type="transmembrane region" description="Helical" evidence="2">
    <location>
        <begin position="95"/>
        <end position="120"/>
    </location>
</feature>
<reference evidence="3 4" key="1">
    <citation type="submission" date="2024-10" db="EMBL/GenBank/DDBJ databases">
        <title>The Natural Products Discovery Center: Release of the First 8490 Sequenced Strains for Exploring Actinobacteria Biosynthetic Diversity.</title>
        <authorList>
            <person name="Kalkreuter E."/>
            <person name="Kautsar S.A."/>
            <person name="Yang D."/>
            <person name="Bader C.D."/>
            <person name="Teijaro C.N."/>
            <person name="Fluegel L."/>
            <person name="Davis C.M."/>
            <person name="Simpson J.R."/>
            <person name="Lauterbach L."/>
            <person name="Steele A.D."/>
            <person name="Gui C."/>
            <person name="Meng S."/>
            <person name="Li G."/>
            <person name="Viehrig K."/>
            <person name="Ye F."/>
            <person name="Su P."/>
            <person name="Kiefer A.F."/>
            <person name="Nichols A."/>
            <person name="Cepeda A.J."/>
            <person name="Yan W."/>
            <person name="Fan B."/>
            <person name="Jiang Y."/>
            <person name="Adhikari A."/>
            <person name="Zheng C.-J."/>
            <person name="Schuster L."/>
            <person name="Cowan T.M."/>
            <person name="Smanski M.J."/>
            <person name="Chevrette M.G."/>
            <person name="De Carvalho L.P.S."/>
            <person name="Shen B."/>
        </authorList>
    </citation>
    <scope>NUCLEOTIDE SEQUENCE [LARGE SCALE GENOMIC DNA]</scope>
    <source>
        <strain evidence="3 4">NPDC004119</strain>
    </source>
</reference>
<feature type="transmembrane region" description="Helical" evidence="2">
    <location>
        <begin position="126"/>
        <end position="148"/>
    </location>
</feature>
<proteinExistence type="predicted"/>
<protein>
    <submittedName>
        <fullName evidence="3">Uncharacterized protein</fullName>
    </submittedName>
</protein>
<organism evidence="3 4">
    <name type="scientific">Nocardia aobensis</name>
    <dbReference type="NCBI Taxonomy" id="257277"/>
    <lineage>
        <taxon>Bacteria</taxon>
        <taxon>Bacillati</taxon>
        <taxon>Actinomycetota</taxon>
        <taxon>Actinomycetes</taxon>
        <taxon>Mycobacteriales</taxon>
        <taxon>Nocardiaceae</taxon>
        <taxon>Nocardia</taxon>
    </lineage>
</organism>
<dbReference type="EMBL" id="JBIAMT010000001">
    <property type="protein sequence ID" value="MFF0495175.1"/>
    <property type="molecule type" value="Genomic_DNA"/>
</dbReference>
<keyword evidence="4" id="KW-1185">Reference proteome</keyword>
<name>A0ABW6NVM3_9NOCA</name>
<keyword evidence="2" id="KW-1133">Transmembrane helix</keyword>
<gene>
    <name evidence="3" type="ORF">ACFYU5_02110</name>
</gene>
<feature type="compositionally biased region" description="Polar residues" evidence="1">
    <location>
        <begin position="400"/>
        <end position="414"/>
    </location>
</feature>
<accession>A0ABW6NVM3</accession>
<evidence type="ECO:0000256" key="2">
    <source>
        <dbReference type="SAM" id="Phobius"/>
    </source>
</evidence>
<feature type="region of interest" description="Disordered" evidence="1">
    <location>
        <begin position="393"/>
        <end position="432"/>
    </location>
</feature>
<feature type="transmembrane region" description="Helical" evidence="2">
    <location>
        <begin position="155"/>
        <end position="177"/>
    </location>
</feature>
<feature type="region of interest" description="Disordered" evidence="1">
    <location>
        <begin position="250"/>
        <end position="308"/>
    </location>
</feature>
<comment type="caution">
    <text evidence="3">The sequence shown here is derived from an EMBL/GenBank/DDBJ whole genome shotgun (WGS) entry which is preliminary data.</text>
</comment>
<feature type="compositionally biased region" description="Low complexity" evidence="1">
    <location>
        <begin position="415"/>
        <end position="426"/>
    </location>
</feature>
<dbReference type="Proteomes" id="UP001601442">
    <property type="component" value="Unassembled WGS sequence"/>
</dbReference>
<feature type="region of interest" description="Disordered" evidence="1">
    <location>
        <begin position="338"/>
        <end position="366"/>
    </location>
</feature>
<keyword evidence="2" id="KW-0812">Transmembrane</keyword>
<feature type="compositionally biased region" description="Low complexity" evidence="1">
    <location>
        <begin position="261"/>
        <end position="294"/>
    </location>
</feature>
<keyword evidence="2" id="KW-0472">Membrane</keyword>